<dbReference type="EMBL" id="PFFQ01000059">
    <property type="protein sequence ID" value="PIW14566.1"/>
    <property type="molecule type" value="Genomic_DNA"/>
</dbReference>
<dbReference type="AlphaFoldDB" id="A0A2M7FZK1"/>
<gene>
    <name evidence="2" type="ORF">COW36_21245</name>
</gene>
<reference evidence="2 3" key="1">
    <citation type="submission" date="2017-09" db="EMBL/GenBank/DDBJ databases">
        <title>Depth-based differentiation of microbial function through sediment-hosted aquifers and enrichment of novel symbionts in the deep terrestrial subsurface.</title>
        <authorList>
            <person name="Probst A.J."/>
            <person name="Ladd B."/>
            <person name="Jarett J.K."/>
            <person name="Geller-Mcgrath D.E."/>
            <person name="Sieber C.M."/>
            <person name="Emerson J.B."/>
            <person name="Anantharaman K."/>
            <person name="Thomas B.C."/>
            <person name="Malmstrom R."/>
            <person name="Stieglmeier M."/>
            <person name="Klingl A."/>
            <person name="Woyke T."/>
            <person name="Ryan C.M."/>
            <person name="Banfield J.F."/>
        </authorList>
    </citation>
    <scope>NUCLEOTIDE SEQUENCE [LARGE SCALE GENOMIC DNA]</scope>
    <source>
        <strain evidence="2">CG17_big_fil_post_rev_8_21_14_2_50_48_46</strain>
    </source>
</reference>
<proteinExistence type="predicted"/>
<evidence type="ECO:0000313" key="3">
    <source>
        <dbReference type="Proteomes" id="UP000231019"/>
    </source>
</evidence>
<evidence type="ECO:0000313" key="2">
    <source>
        <dbReference type="EMBL" id="PIW14566.1"/>
    </source>
</evidence>
<feature type="signal peptide" evidence="1">
    <location>
        <begin position="1"/>
        <end position="24"/>
    </location>
</feature>
<sequence>MRLIWMGLGFLWGVCCLNPLAAQAQERDCGLLNAGQIHSLVKKAEAIQQTSQVKGRCHFEWPKASAEQIKAENEARLRASMQRGGAAYQPLATWASLDLEIRGEYASAEEAIAAYLALLAGGVESGYGSPDPLAGQLFKAEKPPAKAPAKPAKPNQKNAPVFKAAWNAHNQTLLFQRGRFIFVLKLDIEASPEKNHELALQLVPLVQL</sequence>
<evidence type="ECO:0008006" key="4">
    <source>
        <dbReference type="Google" id="ProtNLM"/>
    </source>
</evidence>
<keyword evidence="1" id="KW-0732">Signal</keyword>
<name>A0A2M7FZK1_9BACT</name>
<organism evidence="2 3">
    <name type="scientific">bacterium (Candidatus Blackallbacteria) CG17_big_fil_post_rev_8_21_14_2_50_48_46</name>
    <dbReference type="NCBI Taxonomy" id="2014261"/>
    <lineage>
        <taxon>Bacteria</taxon>
        <taxon>Candidatus Blackallbacteria</taxon>
    </lineage>
</organism>
<feature type="chain" id="PRO_5014928409" description="SPOR domain-containing protein" evidence="1">
    <location>
        <begin position="25"/>
        <end position="208"/>
    </location>
</feature>
<comment type="caution">
    <text evidence="2">The sequence shown here is derived from an EMBL/GenBank/DDBJ whole genome shotgun (WGS) entry which is preliminary data.</text>
</comment>
<protein>
    <recommendedName>
        <fullName evidence="4">SPOR domain-containing protein</fullName>
    </recommendedName>
</protein>
<dbReference type="Proteomes" id="UP000231019">
    <property type="component" value="Unassembled WGS sequence"/>
</dbReference>
<accession>A0A2M7FZK1</accession>
<evidence type="ECO:0000256" key="1">
    <source>
        <dbReference type="SAM" id="SignalP"/>
    </source>
</evidence>